<dbReference type="GO" id="GO:0003700">
    <property type="term" value="F:DNA-binding transcription factor activity"/>
    <property type="evidence" value="ECO:0007669"/>
    <property type="project" value="InterPro"/>
</dbReference>
<dbReference type="InterPro" id="IPR036388">
    <property type="entry name" value="WH-like_DNA-bd_sf"/>
</dbReference>
<dbReference type="Proteomes" id="UP000218387">
    <property type="component" value="Chromosome"/>
</dbReference>
<dbReference type="SUPFAM" id="SSF46785">
    <property type="entry name" value="Winged helix' DNA-binding domain"/>
    <property type="match status" value="1"/>
</dbReference>
<dbReference type="PANTHER" id="PTHR44846:SF17">
    <property type="entry name" value="GNTR-FAMILY TRANSCRIPTIONAL REGULATOR"/>
    <property type="match status" value="1"/>
</dbReference>
<evidence type="ECO:0000256" key="2">
    <source>
        <dbReference type="ARBA" id="ARBA00023125"/>
    </source>
</evidence>
<keyword evidence="2" id="KW-0238">DNA-binding</keyword>
<dbReference type="PROSITE" id="PS50949">
    <property type="entry name" value="HTH_GNTR"/>
    <property type="match status" value="1"/>
</dbReference>
<evidence type="ECO:0000313" key="5">
    <source>
        <dbReference type="EMBL" id="QCT73140.1"/>
    </source>
</evidence>
<dbReference type="RefSeq" id="WP_058695544.1">
    <property type="nucleotide sequence ID" value="NZ_CABJDW020000002.1"/>
</dbReference>
<evidence type="ECO:0000259" key="4">
    <source>
        <dbReference type="PROSITE" id="PS50949"/>
    </source>
</evidence>
<dbReference type="InterPro" id="IPR028978">
    <property type="entry name" value="Chorismate_lyase_/UTRA_dom_sf"/>
</dbReference>
<evidence type="ECO:0000256" key="1">
    <source>
        <dbReference type="ARBA" id="ARBA00023015"/>
    </source>
</evidence>
<keyword evidence="6" id="KW-1185">Reference proteome</keyword>
<evidence type="ECO:0000313" key="6">
    <source>
        <dbReference type="Proteomes" id="UP000218387"/>
    </source>
</evidence>
<keyword evidence="3" id="KW-0804">Transcription</keyword>
<dbReference type="GO" id="GO:0003677">
    <property type="term" value="F:DNA binding"/>
    <property type="evidence" value="ECO:0007669"/>
    <property type="project" value="UniProtKB-KW"/>
</dbReference>
<dbReference type="GO" id="GO:0045892">
    <property type="term" value="P:negative regulation of DNA-templated transcription"/>
    <property type="evidence" value="ECO:0007669"/>
    <property type="project" value="TreeGrafter"/>
</dbReference>
<dbReference type="Gene3D" id="3.40.1410.10">
    <property type="entry name" value="Chorismate lyase-like"/>
    <property type="match status" value="1"/>
</dbReference>
<sequence>MKEYENIVEDIKNKIINNNLVAGDKLPSIKEMTKIYNVSSITVRNSLSILSNEGYIETRERSGCYVKESENDLFHMFFNEITNIKETILDTKILSISQIFDFNGLEEFDSQSSEQIQTIKIRRTFNSYLDAPVSYDIKYLLHHFSGDTKKMFYYDNLRRIDYFLEKEINKTLEIRMIRPTQDIINALSISESTPVFYFKQKYYDKYDQLVAVGQTYTIADSIQVVATSRNGV</sequence>
<dbReference type="CDD" id="cd07377">
    <property type="entry name" value="WHTH_GntR"/>
    <property type="match status" value="1"/>
</dbReference>
<dbReference type="AlphaFoldDB" id="A0A4P9CBT7"/>
<dbReference type="InterPro" id="IPR036390">
    <property type="entry name" value="WH_DNA-bd_sf"/>
</dbReference>
<dbReference type="KEGG" id="emt:CPZ25_018075"/>
<gene>
    <name evidence="5" type="ORF">CPZ25_018075</name>
</gene>
<feature type="domain" description="HTH gntR-type" evidence="4">
    <location>
        <begin position="1"/>
        <end position="69"/>
    </location>
</feature>
<dbReference type="InterPro" id="IPR000524">
    <property type="entry name" value="Tscrpt_reg_HTH_GntR"/>
</dbReference>
<dbReference type="Pfam" id="PF00392">
    <property type="entry name" value="GntR"/>
    <property type="match status" value="1"/>
</dbReference>
<dbReference type="InterPro" id="IPR050679">
    <property type="entry name" value="Bact_HTH_transcr_reg"/>
</dbReference>
<protein>
    <submittedName>
        <fullName evidence="5">GntR family transcriptional regulator</fullName>
    </submittedName>
</protein>
<reference evidence="5 6" key="1">
    <citation type="submission" date="2018-05" db="EMBL/GenBank/DDBJ databases">
        <title>Genome comparison of Eubacterium sp.</title>
        <authorList>
            <person name="Feng Y."/>
            <person name="Sanchez-Andrea I."/>
            <person name="Stams A.J.M."/>
            <person name="De Vos W.M."/>
        </authorList>
    </citation>
    <scope>NUCLEOTIDE SEQUENCE [LARGE SCALE GENOMIC DNA]</scope>
    <source>
        <strain evidence="5 6">YI</strain>
    </source>
</reference>
<dbReference type="PANTHER" id="PTHR44846">
    <property type="entry name" value="MANNOSYL-D-GLYCERATE TRANSPORT/METABOLISM SYSTEM REPRESSOR MNGR-RELATED"/>
    <property type="match status" value="1"/>
</dbReference>
<dbReference type="EMBL" id="CP029487">
    <property type="protein sequence ID" value="QCT73140.1"/>
    <property type="molecule type" value="Genomic_DNA"/>
</dbReference>
<dbReference type="Gene3D" id="1.10.10.10">
    <property type="entry name" value="Winged helix-like DNA-binding domain superfamily/Winged helix DNA-binding domain"/>
    <property type="match status" value="1"/>
</dbReference>
<evidence type="ECO:0000256" key="3">
    <source>
        <dbReference type="ARBA" id="ARBA00023163"/>
    </source>
</evidence>
<proteinExistence type="predicted"/>
<organism evidence="5 6">
    <name type="scientific">Eubacterium maltosivorans</name>
    <dbReference type="NCBI Taxonomy" id="2041044"/>
    <lineage>
        <taxon>Bacteria</taxon>
        <taxon>Bacillati</taxon>
        <taxon>Bacillota</taxon>
        <taxon>Clostridia</taxon>
        <taxon>Eubacteriales</taxon>
        <taxon>Eubacteriaceae</taxon>
        <taxon>Eubacterium</taxon>
    </lineage>
</organism>
<accession>A0A4P9CBT7</accession>
<name>A0A4P9CBT7_EUBML</name>
<dbReference type="SUPFAM" id="SSF64288">
    <property type="entry name" value="Chorismate lyase-like"/>
    <property type="match status" value="1"/>
</dbReference>
<dbReference type="SMART" id="SM00345">
    <property type="entry name" value="HTH_GNTR"/>
    <property type="match status" value="1"/>
</dbReference>
<keyword evidence="1" id="KW-0805">Transcription regulation</keyword>